<dbReference type="InterPro" id="IPR007553">
    <property type="entry name" value="2-thiour_desulf"/>
</dbReference>
<reference evidence="1 2" key="2">
    <citation type="submission" date="2021-02" db="EMBL/GenBank/DDBJ databases">
        <title>Sulfurospirillum tamanensis sp. nov.</title>
        <authorList>
            <person name="Frolova A."/>
            <person name="Merkel A."/>
            <person name="Slobodkin A."/>
        </authorList>
    </citation>
    <scope>NUCLEOTIDE SEQUENCE [LARGE SCALE GENOMIC DNA]</scope>
    <source>
        <strain evidence="1 2">T05b</strain>
    </source>
</reference>
<reference evidence="2" key="1">
    <citation type="submission" date="2021-02" db="EMBL/GenBank/DDBJ databases">
        <title>Sulfurospirillum tamanensis sp. nov.</title>
        <authorList>
            <person name="Merkel A.Y."/>
        </authorList>
    </citation>
    <scope>NUCLEOTIDE SEQUENCE [LARGE SCALE GENOMIC DNA]</scope>
    <source>
        <strain evidence="2">T05b</strain>
    </source>
</reference>
<dbReference type="EMBL" id="JAFHKK010000006">
    <property type="protein sequence ID" value="MBN2964010.1"/>
    <property type="molecule type" value="Genomic_DNA"/>
</dbReference>
<evidence type="ECO:0000313" key="1">
    <source>
        <dbReference type="EMBL" id="MBN2964010.1"/>
    </source>
</evidence>
<comment type="caution">
    <text evidence="1">The sequence shown here is derived from an EMBL/GenBank/DDBJ whole genome shotgun (WGS) entry which is preliminary data.</text>
</comment>
<dbReference type="Proteomes" id="UP000703590">
    <property type="component" value="Unassembled WGS sequence"/>
</dbReference>
<gene>
    <name evidence="1" type="ORF">JWV37_04375</name>
</gene>
<evidence type="ECO:0000313" key="2">
    <source>
        <dbReference type="Proteomes" id="UP000703590"/>
    </source>
</evidence>
<dbReference type="RefSeq" id="WP_205458556.1">
    <property type="nucleotide sequence ID" value="NZ_JAFHKK010000006.1"/>
</dbReference>
<dbReference type="PANTHER" id="PTHR30087:SF1">
    <property type="entry name" value="HYPOTHETICAL CYTOSOLIC PROTEIN"/>
    <property type="match status" value="1"/>
</dbReference>
<proteinExistence type="predicted"/>
<name>A0ABS2WQZ2_9BACT</name>
<reference evidence="1 2" key="3">
    <citation type="submission" date="2021-02" db="EMBL/GenBank/DDBJ databases">
        <authorList>
            <person name="Merkel A.Y."/>
        </authorList>
    </citation>
    <scope>NUCLEOTIDE SEQUENCE [LARGE SCALE GENOMIC DNA]</scope>
    <source>
        <strain evidence="1 2">T05b</strain>
    </source>
</reference>
<dbReference type="Pfam" id="PF04463">
    <property type="entry name" value="2-thiour_desulf"/>
    <property type="match status" value="1"/>
</dbReference>
<keyword evidence="2" id="KW-1185">Reference proteome</keyword>
<dbReference type="PANTHER" id="PTHR30087">
    <property type="entry name" value="INNER MEMBRANE PROTEIN"/>
    <property type="match status" value="1"/>
</dbReference>
<organism evidence="1 2">
    <name type="scientific">Sulfurospirillum tamanense</name>
    <dbReference type="NCBI Taxonomy" id="2813362"/>
    <lineage>
        <taxon>Bacteria</taxon>
        <taxon>Pseudomonadati</taxon>
        <taxon>Campylobacterota</taxon>
        <taxon>Epsilonproteobacteria</taxon>
        <taxon>Campylobacterales</taxon>
        <taxon>Sulfurospirillaceae</taxon>
        <taxon>Sulfurospirillum</taxon>
    </lineage>
</organism>
<protein>
    <submittedName>
        <fullName evidence="1">DUF523 domain-containing protein</fullName>
    </submittedName>
</protein>
<accession>A0ABS2WQZ2</accession>
<sequence length="162" mass="16998">MILVSACLLGEKVRYDGGENRCAHPYLQQWVKEGRVVAVCPERLGGLPTPRPPAEITCGGSGAQVLEGKARVMDARGEEVSEAFVKGAHEVVALAKRHGARMAILKEGSPSCGSSRIYDGTFGGVKVAGEGVCASALRKAGIAVFSENQLEAAWAYLTPSKA</sequence>